<evidence type="ECO:0000259" key="3">
    <source>
        <dbReference type="Pfam" id="PF13359"/>
    </source>
</evidence>
<accession>A0A1X7TRN9</accession>
<keyword evidence="2" id="KW-0479">Metal-binding</keyword>
<evidence type="ECO:0000313" key="4">
    <source>
        <dbReference type="EnsemblMetazoa" id="Aqu2.1.17822_001"/>
    </source>
</evidence>
<dbReference type="EnsemblMetazoa" id="Aqu2.1.17822_001">
    <property type="protein sequence ID" value="Aqu2.1.17822_001"/>
    <property type="gene ID" value="Aqu2.1.17822"/>
</dbReference>
<dbReference type="eggNOG" id="KOG4585">
    <property type="taxonomic scope" value="Eukaryota"/>
</dbReference>
<dbReference type="Pfam" id="PF13359">
    <property type="entry name" value="DDE_Tnp_4"/>
    <property type="match status" value="1"/>
</dbReference>
<dbReference type="STRING" id="400682.A0A1X7TRN9"/>
<reference evidence="4" key="1">
    <citation type="submission" date="2017-05" db="UniProtKB">
        <authorList>
            <consortium name="EnsemblMetazoa"/>
        </authorList>
    </citation>
    <scope>IDENTIFICATION</scope>
</reference>
<evidence type="ECO:0000256" key="2">
    <source>
        <dbReference type="ARBA" id="ARBA00022723"/>
    </source>
</evidence>
<evidence type="ECO:0000256" key="1">
    <source>
        <dbReference type="ARBA" id="ARBA00001968"/>
    </source>
</evidence>
<comment type="cofactor">
    <cofactor evidence="1">
        <name>a divalent metal cation</name>
        <dbReference type="ChEBI" id="CHEBI:60240"/>
    </cofactor>
</comment>
<sequence>MDGKHVLMRPPPHSGSYFFNYKHTFSIVLLAIVDSDYKFSLVDIGFNGRLSDGGVYCNSKISKAFEENHLNIPGPKPLPESNVSILYTLVVDVFLLKPNIQKPYSQIGMTKER</sequence>
<dbReference type="InParanoid" id="A0A1X7TRN9"/>
<name>A0A1X7TRN9_AMPQE</name>
<dbReference type="OrthoDB" id="2668416at2759"/>
<dbReference type="InterPro" id="IPR027806">
    <property type="entry name" value="HARBI1_dom"/>
</dbReference>
<organism evidence="4">
    <name type="scientific">Amphimedon queenslandica</name>
    <name type="common">Sponge</name>
    <dbReference type="NCBI Taxonomy" id="400682"/>
    <lineage>
        <taxon>Eukaryota</taxon>
        <taxon>Metazoa</taxon>
        <taxon>Porifera</taxon>
        <taxon>Demospongiae</taxon>
        <taxon>Heteroscleromorpha</taxon>
        <taxon>Haplosclerida</taxon>
        <taxon>Niphatidae</taxon>
        <taxon>Amphimedon</taxon>
    </lineage>
</organism>
<proteinExistence type="predicted"/>
<dbReference type="AlphaFoldDB" id="A0A1X7TRN9"/>
<protein>
    <recommendedName>
        <fullName evidence="3">DDE Tnp4 domain-containing protein</fullName>
    </recommendedName>
</protein>
<feature type="domain" description="DDE Tnp4" evidence="3">
    <location>
        <begin position="1"/>
        <end position="67"/>
    </location>
</feature>
<dbReference type="GO" id="GO:0046872">
    <property type="term" value="F:metal ion binding"/>
    <property type="evidence" value="ECO:0007669"/>
    <property type="project" value="UniProtKB-KW"/>
</dbReference>